<accession>A0ABV8F4A0</accession>
<dbReference type="Gene3D" id="3.40.50.1000">
    <property type="entry name" value="HAD superfamily/HAD-like"/>
    <property type="match status" value="1"/>
</dbReference>
<dbReference type="EMBL" id="JBHSBC010000022">
    <property type="protein sequence ID" value="MFC3983064.1"/>
    <property type="molecule type" value="Genomic_DNA"/>
</dbReference>
<comment type="caution">
    <text evidence="1">The sequence shown here is derived from an EMBL/GenBank/DDBJ whole genome shotgun (WGS) entry which is preliminary data.</text>
</comment>
<proteinExistence type="predicted"/>
<keyword evidence="2" id="KW-1185">Reference proteome</keyword>
<dbReference type="InterPro" id="IPR036412">
    <property type="entry name" value="HAD-like_sf"/>
</dbReference>
<protein>
    <recommendedName>
        <fullName evidence="3">Hydrolase</fullName>
    </recommendedName>
</protein>
<gene>
    <name evidence="1" type="ORF">ACFOYY_23230</name>
</gene>
<dbReference type="RefSeq" id="WP_386191989.1">
    <property type="nucleotide sequence ID" value="NZ_JBHSBC010000022.1"/>
</dbReference>
<evidence type="ECO:0000313" key="1">
    <source>
        <dbReference type="EMBL" id="MFC3983064.1"/>
    </source>
</evidence>
<organism evidence="1 2">
    <name type="scientific">Streptosporangium jomthongense</name>
    <dbReference type="NCBI Taxonomy" id="1193683"/>
    <lineage>
        <taxon>Bacteria</taxon>
        <taxon>Bacillati</taxon>
        <taxon>Actinomycetota</taxon>
        <taxon>Actinomycetes</taxon>
        <taxon>Streptosporangiales</taxon>
        <taxon>Streptosporangiaceae</taxon>
        <taxon>Streptosporangium</taxon>
    </lineage>
</organism>
<dbReference type="Proteomes" id="UP001595698">
    <property type="component" value="Unassembled WGS sequence"/>
</dbReference>
<evidence type="ECO:0000313" key="2">
    <source>
        <dbReference type="Proteomes" id="UP001595698"/>
    </source>
</evidence>
<evidence type="ECO:0008006" key="3">
    <source>
        <dbReference type="Google" id="ProtNLM"/>
    </source>
</evidence>
<reference evidence="2" key="1">
    <citation type="journal article" date="2019" name="Int. J. Syst. Evol. Microbiol.">
        <title>The Global Catalogue of Microorganisms (GCM) 10K type strain sequencing project: providing services to taxonomists for standard genome sequencing and annotation.</title>
        <authorList>
            <consortium name="The Broad Institute Genomics Platform"/>
            <consortium name="The Broad Institute Genome Sequencing Center for Infectious Disease"/>
            <person name="Wu L."/>
            <person name="Ma J."/>
        </authorList>
    </citation>
    <scope>NUCLEOTIDE SEQUENCE [LARGE SCALE GENOMIC DNA]</scope>
    <source>
        <strain evidence="2">TBRC 7912</strain>
    </source>
</reference>
<name>A0ABV8F4A0_9ACTN</name>
<dbReference type="SUPFAM" id="SSF56784">
    <property type="entry name" value="HAD-like"/>
    <property type="match status" value="1"/>
</dbReference>
<sequence length="176" mass="19675">MIRVVVFDIGETLVRDDRYWASWADWLGVSRHTLSALVGAVTAMGLDNAEAIRLLRPGADLHAERRAREEAGRGEFLDESDLYPDVRPGFRALREAGVRVCVAGNQTVRAGDLVRGLGLPADEIGVSEEWGWRSRTRSSSDVSSSWAGRHRRRRFTWGTIRPTTSFRPGRRVCGRA</sequence>
<dbReference type="InterPro" id="IPR023214">
    <property type="entry name" value="HAD_sf"/>
</dbReference>